<protein>
    <submittedName>
        <fullName evidence="1">Uncharacterized protein</fullName>
    </submittedName>
</protein>
<dbReference type="AlphaFoldDB" id="A0ABD0K9G3"/>
<evidence type="ECO:0000313" key="1">
    <source>
        <dbReference type="EMBL" id="KAK7483695.1"/>
    </source>
</evidence>
<evidence type="ECO:0000313" key="2">
    <source>
        <dbReference type="Proteomes" id="UP001519460"/>
    </source>
</evidence>
<gene>
    <name evidence="1" type="ORF">BaRGS_00025016</name>
</gene>
<dbReference type="EMBL" id="JACVVK020000222">
    <property type="protein sequence ID" value="KAK7483695.1"/>
    <property type="molecule type" value="Genomic_DNA"/>
</dbReference>
<reference evidence="1 2" key="1">
    <citation type="journal article" date="2023" name="Sci. Data">
        <title>Genome assembly of the Korean intertidal mud-creeper Batillaria attramentaria.</title>
        <authorList>
            <person name="Patra A.K."/>
            <person name="Ho P.T."/>
            <person name="Jun S."/>
            <person name="Lee S.J."/>
            <person name="Kim Y."/>
            <person name="Won Y.J."/>
        </authorList>
    </citation>
    <scope>NUCLEOTIDE SEQUENCE [LARGE SCALE GENOMIC DNA]</scope>
    <source>
        <strain evidence="1">Wonlab-2016</strain>
    </source>
</reference>
<dbReference type="Proteomes" id="UP001519460">
    <property type="component" value="Unassembled WGS sequence"/>
</dbReference>
<name>A0ABD0K9G3_9CAEN</name>
<keyword evidence="2" id="KW-1185">Reference proteome</keyword>
<accession>A0ABD0K9G3</accession>
<sequence>MIAKVGAMGTSSSAAVALWPTPVFHPNLLKAVMTPAARELAWELLVKKWRHASSAGQPDLPIQAKLSEILG</sequence>
<organism evidence="1 2">
    <name type="scientific">Batillaria attramentaria</name>
    <dbReference type="NCBI Taxonomy" id="370345"/>
    <lineage>
        <taxon>Eukaryota</taxon>
        <taxon>Metazoa</taxon>
        <taxon>Spiralia</taxon>
        <taxon>Lophotrochozoa</taxon>
        <taxon>Mollusca</taxon>
        <taxon>Gastropoda</taxon>
        <taxon>Caenogastropoda</taxon>
        <taxon>Sorbeoconcha</taxon>
        <taxon>Cerithioidea</taxon>
        <taxon>Batillariidae</taxon>
        <taxon>Batillaria</taxon>
    </lineage>
</organism>
<comment type="caution">
    <text evidence="1">The sequence shown here is derived from an EMBL/GenBank/DDBJ whole genome shotgun (WGS) entry which is preliminary data.</text>
</comment>
<proteinExistence type="predicted"/>